<feature type="transmembrane region" description="Helical" evidence="1">
    <location>
        <begin position="14"/>
        <end position="31"/>
    </location>
</feature>
<reference evidence="3" key="1">
    <citation type="submission" date="2020-06" db="EMBL/GenBank/DDBJ databases">
        <title>Novel chitinolytic bacterium.</title>
        <authorList>
            <person name="Ungkulpasvich U."/>
            <person name="Kosugi A."/>
            <person name="Uke A."/>
        </authorList>
    </citation>
    <scope>NUCLEOTIDE SEQUENCE</scope>
    <source>
        <strain evidence="3">UUS1-1</strain>
    </source>
</reference>
<keyword evidence="1" id="KW-0812">Transmembrane</keyword>
<dbReference type="InterPro" id="IPR043128">
    <property type="entry name" value="Rev_trsase/Diguanyl_cyclase"/>
</dbReference>
<accession>A0A8J6HTT9</accession>
<feature type="domain" description="GGDEF" evidence="2">
    <location>
        <begin position="84"/>
        <end position="207"/>
    </location>
</feature>
<dbReference type="AlphaFoldDB" id="A0A8J6HTT9"/>
<dbReference type="GO" id="GO:0052621">
    <property type="term" value="F:diguanylate cyclase activity"/>
    <property type="evidence" value="ECO:0007669"/>
    <property type="project" value="TreeGrafter"/>
</dbReference>
<dbReference type="NCBIfam" id="TIGR00254">
    <property type="entry name" value="GGDEF"/>
    <property type="match status" value="1"/>
</dbReference>
<organism evidence="3 4">
    <name type="scientific">Capillibacterium thermochitinicola</name>
    <dbReference type="NCBI Taxonomy" id="2699427"/>
    <lineage>
        <taxon>Bacteria</taxon>
        <taxon>Bacillati</taxon>
        <taxon>Bacillota</taxon>
        <taxon>Capillibacterium</taxon>
    </lineage>
</organism>
<feature type="transmembrane region" description="Helical" evidence="1">
    <location>
        <begin position="37"/>
        <end position="59"/>
    </location>
</feature>
<dbReference type="PANTHER" id="PTHR45138:SF9">
    <property type="entry name" value="DIGUANYLATE CYCLASE DGCM-RELATED"/>
    <property type="match status" value="1"/>
</dbReference>
<sequence length="207" mass="23672">MAFRNYPAYFHKRIIDSGIFLFIGIIIQVVFPQYHTTWITTAFYLVLYYALSCEMSSLLDGLTGLLNRTAFNREIEHLKLSSKQNMVIYMIDVNDFKGINDTKGHTSGDYYLKEIGKILETVFSFNAKIYRFGGDEFSVILSRKPGDSMDYADKLVSLIKNRQGEDPDFPSVAVGCSNFEAGENAWETINMADNNMYKNKRAKGNRD</sequence>
<proteinExistence type="predicted"/>
<dbReference type="InterPro" id="IPR029787">
    <property type="entry name" value="Nucleotide_cyclase"/>
</dbReference>
<dbReference type="SUPFAM" id="SSF55073">
    <property type="entry name" value="Nucleotide cyclase"/>
    <property type="match status" value="1"/>
</dbReference>
<dbReference type="Gene3D" id="3.30.70.270">
    <property type="match status" value="1"/>
</dbReference>
<dbReference type="RefSeq" id="WP_181340597.1">
    <property type="nucleotide sequence ID" value="NZ_JAAKDE010000064.1"/>
</dbReference>
<evidence type="ECO:0000256" key="1">
    <source>
        <dbReference type="SAM" id="Phobius"/>
    </source>
</evidence>
<dbReference type="PANTHER" id="PTHR45138">
    <property type="entry name" value="REGULATORY COMPONENTS OF SENSORY TRANSDUCTION SYSTEM"/>
    <property type="match status" value="1"/>
</dbReference>
<keyword evidence="4" id="KW-1185">Reference proteome</keyword>
<protein>
    <submittedName>
        <fullName evidence="3">GGDEF domain-containing protein</fullName>
    </submittedName>
</protein>
<gene>
    <name evidence="3" type="ORF">G5B42_11420</name>
</gene>
<evidence type="ECO:0000313" key="4">
    <source>
        <dbReference type="Proteomes" id="UP000657177"/>
    </source>
</evidence>
<dbReference type="InterPro" id="IPR050469">
    <property type="entry name" value="Diguanylate_Cyclase"/>
</dbReference>
<dbReference type="Proteomes" id="UP000657177">
    <property type="component" value="Unassembled WGS sequence"/>
</dbReference>
<dbReference type="Pfam" id="PF00990">
    <property type="entry name" value="GGDEF"/>
    <property type="match status" value="1"/>
</dbReference>
<dbReference type="InterPro" id="IPR000160">
    <property type="entry name" value="GGDEF_dom"/>
</dbReference>
<dbReference type="SMART" id="SM00267">
    <property type="entry name" value="GGDEF"/>
    <property type="match status" value="1"/>
</dbReference>
<comment type="caution">
    <text evidence="3">The sequence shown here is derived from an EMBL/GenBank/DDBJ whole genome shotgun (WGS) entry which is preliminary data.</text>
</comment>
<keyword evidence="1" id="KW-0472">Membrane</keyword>
<dbReference type="EMBL" id="JAAKDE010000064">
    <property type="protein sequence ID" value="MBA2134136.1"/>
    <property type="molecule type" value="Genomic_DNA"/>
</dbReference>
<evidence type="ECO:0000259" key="2">
    <source>
        <dbReference type="PROSITE" id="PS50887"/>
    </source>
</evidence>
<evidence type="ECO:0000313" key="3">
    <source>
        <dbReference type="EMBL" id="MBA2134136.1"/>
    </source>
</evidence>
<name>A0A8J6HTT9_9FIRM</name>
<dbReference type="PROSITE" id="PS50887">
    <property type="entry name" value="GGDEF"/>
    <property type="match status" value="1"/>
</dbReference>
<dbReference type="CDD" id="cd01949">
    <property type="entry name" value="GGDEF"/>
    <property type="match status" value="1"/>
</dbReference>
<keyword evidence="1" id="KW-1133">Transmembrane helix</keyword>